<protein>
    <submittedName>
        <fullName evidence="1">Uncharacterized protein</fullName>
    </submittedName>
</protein>
<comment type="caution">
    <text evidence="1">The sequence shown here is derived from an EMBL/GenBank/DDBJ whole genome shotgun (WGS) entry which is preliminary data.</text>
</comment>
<dbReference type="EMBL" id="CAJNOL010004924">
    <property type="protein sequence ID" value="CAF1596962.1"/>
    <property type="molecule type" value="Genomic_DNA"/>
</dbReference>
<keyword evidence="4" id="KW-1185">Reference proteome</keyword>
<organism evidence="1 3">
    <name type="scientific">Rotaria sordida</name>
    <dbReference type="NCBI Taxonomy" id="392033"/>
    <lineage>
        <taxon>Eukaryota</taxon>
        <taxon>Metazoa</taxon>
        <taxon>Spiralia</taxon>
        <taxon>Gnathifera</taxon>
        <taxon>Rotifera</taxon>
        <taxon>Eurotatoria</taxon>
        <taxon>Bdelloidea</taxon>
        <taxon>Philodinida</taxon>
        <taxon>Philodinidae</taxon>
        <taxon>Rotaria</taxon>
    </lineage>
</organism>
<sequence>MPACPRCGRNDKVYYWSDYDRPGATFYATADLRADVLTLLALARGGGDADGPHCPGRLVGLAAGSAYRAGYDGDAARYTRVRNDPGARFADLGAAYALGALDAAAARARDGYIGERTKCCFFRPTGSGRDHICDYKH</sequence>
<reference evidence="1" key="1">
    <citation type="submission" date="2021-02" db="EMBL/GenBank/DDBJ databases">
        <authorList>
            <person name="Nowell W R."/>
        </authorList>
    </citation>
    <scope>NUCLEOTIDE SEQUENCE</scope>
</reference>
<dbReference type="AlphaFoldDB" id="A0A815GNA5"/>
<accession>A0A815GNA5</accession>
<evidence type="ECO:0000313" key="3">
    <source>
        <dbReference type="Proteomes" id="UP000663854"/>
    </source>
</evidence>
<proteinExistence type="predicted"/>
<gene>
    <name evidence="2" type="ORF">JXQ802_LOCUS47851</name>
    <name evidence="1" type="ORF">PYM288_LOCUS31903</name>
</gene>
<dbReference type="Proteomes" id="UP000663854">
    <property type="component" value="Unassembled WGS sequence"/>
</dbReference>
<name>A0A815GNA5_9BILA</name>
<evidence type="ECO:0000313" key="4">
    <source>
        <dbReference type="Proteomes" id="UP000663870"/>
    </source>
</evidence>
<evidence type="ECO:0000313" key="1">
    <source>
        <dbReference type="EMBL" id="CAF1341217.1"/>
    </source>
</evidence>
<dbReference type="EMBL" id="CAJNOH010003574">
    <property type="protein sequence ID" value="CAF1341217.1"/>
    <property type="molecule type" value="Genomic_DNA"/>
</dbReference>
<evidence type="ECO:0000313" key="2">
    <source>
        <dbReference type="EMBL" id="CAF1596962.1"/>
    </source>
</evidence>
<dbReference type="Proteomes" id="UP000663870">
    <property type="component" value="Unassembled WGS sequence"/>
</dbReference>